<dbReference type="PANTHER" id="PTHR13799">
    <property type="entry name" value="NGG1 INTERACTING FACTOR 3"/>
    <property type="match status" value="1"/>
</dbReference>
<dbReference type="Gene3D" id="3.40.1390.30">
    <property type="entry name" value="NIF3 (NGG1p interacting factor 3)-like"/>
    <property type="match status" value="2"/>
</dbReference>
<name>A0ABV8LS85_9ACTN</name>
<dbReference type="EMBL" id="JBHSAY010000010">
    <property type="protein sequence ID" value="MFC4133253.1"/>
    <property type="molecule type" value="Genomic_DNA"/>
</dbReference>
<evidence type="ECO:0000256" key="4">
    <source>
        <dbReference type="ARBA" id="ARBA00022723"/>
    </source>
</evidence>
<dbReference type="Pfam" id="PF01784">
    <property type="entry name" value="DUF34_NIF3"/>
    <property type="match status" value="1"/>
</dbReference>
<comment type="subunit">
    <text evidence="2">Homohexamer.</text>
</comment>
<evidence type="ECO:0000313" key="6">
    <source>
        <dbReference type="Proteomes" id="UP001595816"/>
    </source>
</evidence>
<evidence type="ECO:0000313" key="5">
    <source>
        <dbReference type="EMBL" id="MFC4133253.1"/>
    </source>
</evidence>
<dbReference type="SUPFAM" id="SSF102705">
    <property type="entry name" value="NIF3 (NGG1p interacting factor 3)-like"/>
    <property type="match status" value="1"/>
</dbReference>
<evidence type="ECO:0000256" key="1">
    <source>
        <dbReference type="ARBA" id="ARBA00006964"/>
    </source>
</evidence>
<dbReference type="InterPro" id="IPR036069">
    <property type="entry name" value="DUF34/NIF3_sf"/>
</dbReference>
<keyword evidence="4" id="KW-0479">Metal-binding</keyword>
<dbReference type="InterPro" id="IPR002678">
    <property type="entry name" value="DUF34/NIF3"/>
</dbReference>
<proteinExistence type="inferred from homology"/>
<protein>
    <recommendedName>
        <fullName evidence="3">GTP cyclohydrolase 1 type 2 homolog</fullName>
    </recommendedName>
</protein>
<comment type="caution">
    <text evidence="5">The sequence shown here is derived from an EMBL/GenBank/DDBJ whole genome shotgun (WGS) entry which is preliminary data.</text>
</comment>
<reference evidence="6" key="1">
    <citation type="journal article" date="2019" name="Int. J. Syst. Evol. Microbiol.">
        <title>The Global Catalogue of Microorganisms (GCM) 10K type strain sequencing project: providing services to taxonomists for standard genome sequencing and annotation.</title>
        <authorList>
            <consortium name="The Broad Institute Genomics Platform"/>
            <consortium name="The Broad Institute Genome Sequencing Center for Infectious Disease"/>
            <person name="Wu L."/>
            <person name="Ma J."/>
        </authorList>
    </citation>
    <scope>NUCLEOTIDE SEQUENCE [LARGE SCALE GENOMIC DNA]</scope>
    <source>
        <strain evidence="6">CGMCC 4.7289</strain>
    </source>
</reference>
<dbReference type="PANTHER" id="PTHR13799:SF14">
    <property type="entry name" value="GTP CYCLOHYDROLASE 1 TYPE 2 HOMOLOG"/>
    <property type="match status" value="1"/>
</dbReference>
<dbReference type="RefSeq" id="WP_372503191.1">
    <property type="nucleotide sequence ID" value="NZ_JAMZDZ010000001.1"/>
</dbReference>
<keyword evidence="6" id="KW-1185">Reference proteome</keyword>
<sequence>MIAALDAWYPPATAASWDRVGLVLGEPTARVERVLCVVDVVPETARQALDLGVQLIVSHHPLLFRGVSSVAPTTYAGRIVHDLIRGGVALHVAHTNADVAPDGVNEALADLFGLTDRELMTPEGIGRVGTLPTPLPLRELTKKAAEVLPVTAWGVRAAGDPDRMISRLAVSSGSGAEHLADVAVTGADAVVTSDVKHHYASEHIASGGPAIIEAAHWATEWPWLPRVAELLRNRFGIETIVSQIRTDPWNLYAPGGELIREQRG</sequence>
<gene>
    <name evidence="5" type="ORF">ACFOZ4_21810</name>
</gene>
<accession>A0ABV8LS85</accession>
<dbReference type="NCBIfam" id="TIGR00486">
    <property type="entry name" value="YbgI_SA1388"/>
    <property type="match status" value="1"/>
</dbReference>
<evidence type="ECO:0000256" key="2">
    <source>
        <dbReference type="ARBA" id="ARBA00011643"/>
    </source>
</evidence>
<evidence type="ECO:0000256" key="3">
    <source>
        <dbReference type="ARBA" id="ARBA00022112"/>
    </source>
</evidence>
<comment type="similarity">
    <text evidence="1">Belongs to the GTP cyclohydrolase I type 2/NIF3 family.</text>
</comment>
<dbReference type="Proteomes" id="UP001595816">
    <property type="component" value="Unassembled WGS sequence"/>
</dbReference>
<organism evidence="5 6">
    <name type="scientific">Hamadaea flava</name>
    <dbReference type="NCBI Taxonomy" id="1742688"/>
    <lineage>
        <taxon>Bacteria</taxon>
        <taxon>Bacillati</taxon>
        <taxon>Actinomycetota</taxon>
        <taxon>Actinomycetes</taxon>
        <taxon>Micromonosporales</taxon>
        <taxon>Micromonosporaceae</taxon>
        <taxon>Hamadaea</taxon>
    </lineage>
</organism>